<protein>
    <submittedName>
        <fullName evidence="3">Putative secreted protein</fullName>
    </submittedName>
</protein>
<keyword evidence="1" id="KW-1133">Transmembrane helix</keyword>
<dbReference type="InterPro" id="IPR017850">
    <property type="entry name" value="Alkaline_phosphatase_core_sf"/>
</dbReference>
<dbReference type="GO" id="GO:0006506">
    <property type="term" value="P:GPI anchor biosynthetic process"/>
    <property type="evidence" value="ECO:0007669"/>
    <property type="project" value="TreeGrafter"/>
</dbReference>
<organism evidence="3">
    <name type="scientific">hydrothermal vent metagenome</name>
    <dbReference type="NCBI Taxonomy" id="652676"/>
    <lineage>
        <taxon>unclassified sequences</taxon>
        <taxon>metagenomes</taxon>
        <taxon>ecological metagenomes</taxon>
    </lineage>
</organism>
<dbReference type="AlphaFoldDB" id="A0A3B0YKD9"/>
<reference evidence="3" key="1">
    <citation type="submission" date="2018-06" db="EMBL/GenBank/DDBJ databases">
        <authorList>
            <person name="Zhirakovskaya E."/>
        </authorList>
    </citation>
    <scope>NUCLEOTIDE SEQUENCE</scope>
</reference>
<feature type="transmembrane region" description="Helical" evidence="1">
    <location>
        <begin position="29"/>
        <end position="47"/>
    </location>
</feature>
<keyword evidence="1" id="KW-0812">Transmembrane</keyword>
<dbReference type="Gene3D" id="3.60.10.10">
    <property type="entry name" value="Endonuclease/exonuclease/phosphatase"/>
    <property type="match status" value="1"/>
</dbReference>
<evidence type="ECO:0000256" key="1">
    <source>
        <dbReference type="SAM" id="Phobius"/>
    </source>
</evidence>
<dbReference type="InterPro" id="IPR002591">
    <property type="entry name" value="Phosphodiest/P_Trfase"/>
</dbReference>
<dbReference type="Pfam" id="PF01663">
    <property type="entry name" value="Phosphodiest"/>
    <property type="match status" value="1"/>
</dbReference>
<accession>A0A3B0YKD9</accession>
<dbReference type="SUPFAM" id="SSF53649">
    <property type="entry name" value="Alkaline phosphatase-like"/>
    <property type="match status" value="1"/>
</dbReference>
<feature type="domain" description="Endonuclease/exonuclease/phosphatase" evidence="2">
    <location>
        <begin position="420"/>
        <end position="648"/>
    </location>
</feature>
<evidence type="ECO:0000313" key="3">
    <source>
        <dbReference type="EMBL" id="VAW79881.1"/>
    </source>
</evidence>
<dbReference type="SUPFAM" id="SSF56219">
    <property type="entry name" value="DNase I-like"/>
    <property type="match status" value="1"/>
</dbReference>
<proteinExistence type="predicted"/>
<dbReference type="InterPro" id="IPR051916">
    <property type="entry name" value="GPI-anchor_lipid_remodeler"/>
</dbReference>
<gene>
    <name evidence="3" type="ORF">MNBD_GAMMA14-2568</name>
</gene>
<dbReference type="InterPro" id="IPR036691">
    <property type="entry name" value="Endo/exonu/phosph_ase_sf"/>
</dbReference>
<keyword evidence="1" id="KW-0472">Membrane</keyword>
<feature type="non-terminal residue" evidence="3">
    <location>
        <position position="1"/>
    </location>
</feature>
<evidence type="ECO:0000259" key="2">
    <source>
        <dbReference type="Pfam" id="PF03372"/>
    </source>
</evidence>
<dbReference type="GO" id="GO:0016020">
    <property type="term" value="C:membrane"/>
    <property type="evidence" value="ECO:0007669"/>
    <property type="project" value="GOC"/>
</dbReference>
<dbReference type="EMBL" id="UOFM01000331">
    <property type="protein sequence ID" value="VAW79881.1"/>
    <property type="molecule type" value="Genomic_DNA"/>
</dbReference>
<dbReference type="PANTHER" id="PTHR14859:SF15">
    <property type="entry name" value="ENDONUCLEASE_EXONUCLEASE_PHOSPHATASE DOMAIN-CONTAINING PROTEIN"/>
    <property type="match status" value="1"/>
</dbReference>
<dbReference type="PANTHER" id="PTHR14859">
    <property type="entry name" value="CALCOFLUOR WHITE HYPERSENSITIVE PROTEIN PRECURSOR"/>
    <property type="match status" value="1"/>
</dbReference>
<sequence length="678" mass="73735">REGASYANNYTGGASESHFCPSSLGWGPALRAANPFVVLFLIVTNAYSFLRTAVLLVVELVLAIVDFVHGLIEGHDLIRELKFVPTRVAVSILLRELVTIGAKIDIARGLPVIHLNFLGYDEQAHRRGPSSLFAHWTLKGIDDAIARIWRAAHRSTHRHYDVWIYSDHGQQQVQPYFRLHGRSIEDAVSSVFTALGISTDLQSVYGPHGVQTQRVRQLGGKKIQRLLPVQGLIAGQADAGQVEVAALGPVGFVYCKDRMEASVCDTVARALVESAGIPMVMTAAASGSVTAWTDAGAFALPQQAADVLGADHPYLDEVAEELVALCHHPDAGEIILCGWRAGNTTACSFANENGAHGGAGPEETNAFVLLPADAPLPVTARDPLCASDLRRAALHFLGRAEHKIAKRQKRPVERDTLRIMTYNVHSCIGMDGKLSPERIARVIARSAPDVVALQELDMGRARTEGVDQAHIIAQCLEMDFHFHPAMHIEEERYGDAILTHLPLRLVKAGTLPGLAGKSGLEPRGVLWVELDVDGAAIQVLNTHLGLLARERRAQVEALLGPDWLGHPACSGPVVLCGDFNALPSSPVCRRLRTRLDDAQIELESHRPRSTFFGRFPTARIDHVFVDSGLTVVDIEVPDSELVRVASDHLPLIVELQLPDPGDDHSYHPPGSCQQFTQL</sequence>
<dbReference type="InterPro" id="IPR005135">
    <property type="entry name" value="Endo/exonuclease/phosphatase"/>
</dbReference>
<dbReference type="GO" id="GO:0003824">
    <property type="term" value="F:catalytic activity"/>
    <property type="evidence" value="ECO:0007669"/>
    <property type="project" value="InterPro"/>
</dbReference>
<dbReference type="Gene3D" id="3.40.720.10">
    <property type="entry name" value="Alkaline Phosphatase, subunit A"/>
    <property type="match status" value="1"/>
</dbReference>
<name>A0A3B0YKD9_9ZZZZ</name>
<dbReference type="Pfam" id="PF03372">
    <property type="entry name" value="Exo_endo_phos"/>
    <property type="match status" value="1"/>
</dbReference>